<feature type="compositionally biased region" description="Polar residues" evidence="5">
    <location>
        <begin position="1"/>
        <end position="14"/>
    </location>
</feature>
<dbReference type="GO" id="GO:0016020">
    <property type="term" value="C:membrane"/>
    <property type="evidence" value="ECO:0007669"/>
    <property type="project" value="UniProtKB-SubCell"/>
</dbReference>
<evidence type="ECO:0000313" key="7">
    <source>
        <dbReference type="EMBL" id="QOZ73951.1"/>
    </source>
</evidence>
<dbReference type="AlphaFoldDB" id="A0AAE7P0H5"/>
<keyword evidence="4 6" id="KW-0472">Membrane</keyword>
<feature type="transmembrane region" description="Helical" evidence="6">
    <location>
        <begin position="155"/>
        <end position="172"/>
    </location>
</feature>
<keyword evidence="3 6" id="KW-1133">Transmembrane helix</keyword>
<name>A0AAE7P0H5_9BRAD</name>
<dbReference type="Pfam" id="PF13564">
    <property type="entry name" value="DoxX_2"/>
    <property type="match status" value="1"/>
</dbReference>
<organism evidence="7 8">
    <name type="scientific">Bradyrhizobium arachidis</name>
    <dbReference type="NCBI Taxonomy" id="858423"/>
    <lineage>
        <taxon>Bacteria</taxon>
        <taxon>Pseudomonadati</taxon>
        <taxon>Pseudomonadota</taxon>
        <taxon>Alphaproteobacteria</taxon>
        <taxon>Hyphomicrobiales</taxon>
        <taxon>Nitrobacteraceae</taxon>
        <taxon>Bradyrhizobium</taxon>
    </lineage>
</organism>
<feature type="transmembrane region" description="Helical" evidence="6">
    <location>
        <begin position="128"/>
        <end position="149"/>
    </location>
</feature>
<dbReference type="EMBL" id="CP030050">
    <property type="protein sequence ID" value="QOZ73951.1"/>
    <property type="molecule type" value="Genomic_DNA"/>
</dbReference>
<evidence type="ECO:0000256" key="2">
    <source>
        <dbReference type="ARBA" id="ARBA00022692"/>
    </source>
</evidence>
<sequence>MLTRVSIRSSTSRKGTYPETHNDQKWRNYQMVATLTSWRTTMSATTTLETATPGRALRIGLWAGQVLIAFVFISAGFVKLTTPIPQLAAMMPWAGQYSETFVRSIALVDLAGGIGIILPALTRILPRLTVLAALGCAVLQVIALVFHLSRGEAPVTPLNVVLLALSLFVLWGRSRKAPIAPRQF</sequence>
<keyword evidence="2 6" id="KW-0812">Transmembrane</keyword>
<proteinExistence type="predicted"/>
<evidence type="ECO:0000256" key="4">
    <source>
        <dbReference type="ARBA" id="ARBA00023136"/>
    </source>
</evidence>
<evidence type="ECO:0000313" key="8">
    <source>
        <dbReference type="Proteomes" id="UP000594015"/>
    </source>
</evidence>
<evidence type="ECO:0000256" key="6">
    <source>
        <dbReference type="SAM" id="Phobius"/>
    </source>
</evidence>
<reference evidence="7 8" key="1">
    <citation type="submission" date="2018-06" db="EMBL/GenBank/DDBJ databases">
        <title>Comparative genomics of Bradyrhizobium nodulating Arachidis hypogaea.</title>
        <authorList>
            <person name="Li Y."/>
        </authorList>
    </citation>
    <scope>NUCLEOTIDE SEQUENCE [LARGE SCALE GENOMIC DNA]</scope>
    <source>
        <strain evidence="7 8">CCBAU 051107</strain>
    </source>
</reference>
<dbReference type="InterPro" id="IPR032808">
    <property type="entry name" value="DoxX"/>
</dbReference>
<dbReference type="Proteomes" id="UP000594015">
    <property type="component" value="Chromosome"/>
</dbReference>
<feature type="region of interest" description="Disordered" evidence="5">
    <location>
        <begin position="1"/>
        <end position="21"/>
    </location>
</feature>
<comment type="subcellular location">
    <subcellularLocation>
        <location evidence="1">Membrane</location>
        <topology evidence="1">Multi-pass membrane protein</topology>
    </subcellularLocation>
</comment>
<feature type="transmembrane region" description="Helical" evidence="6">
    <location>
        <begin position="100"/>
        <end position="121"/>
    </location>
</feature>
<accession>A0AAE7P0H5</accession>
<gene>
    <name evidence="7" type="ORF">WN72_45995</name>
</gene>
<evidence type="ECO:0000256" key="3">
    <source>
        <dbReference type="ARBA" id="ARBA00022989"/>
    </source>
</evidence>
<dbReference type="KEGG" id="barh:WN72_45995"/>
<feature type="transmembrane region" description="Helical" evidence="6">
    <location>
        <begin position="59"/>
        <end position="80"/>
    </location>
</feature>
<evidence type="ECO:0000256" key="1">
    <source>
        <dbReference type="ARBA" id="ARBA00004141"/>
    </source>
</evidence>
<evidence type="ECO:0000256" key="5">
    <source>
        <dbReference type="SAM" id="MobiDB-lite"/>
    </source>
</evidence>
<protein>
    <submittedName>
        <fullName evidence="7">DoxX family protein</fullName>
    </submittedName>
</protein>